<dbReference type="Pfam" id="PF05224">
    <property type="entry name" value="NDT80_PhoG"/>
    <property type="match status" value="1"/>
</dbReference>
<feature type="compositionally biased region" description="Polar residues" evidence="3">
    <location>
        <begin position="93"/>
        <end position="109"/>
    </location>
</feature>
<feature type="compositionally biased region" description="Polar residues" evidence="3">
    <location>
        <begin position="452"/>
        <end position="462"/>
    </location>
</feature>
<sequence length="679" mass="72899">MHVVPSAPGERSGTLSTVESLPSSSPQTPLDADRHFAHEAMNQPIVQSALYSQNYSLPADTDCIDHLSQQAGISYTNGGVPESPRRDTELHHQPSTLSRHLGHRSTTNDPAFHPPPEQSSGSISTSPSSNNSSAAYSFTGSQRTSYSSPLSLSNIHNPLVHAQALPANSSTTFHLPTTFGGMQTRSAEHTSSFLPSQRSGFSSSNPVSPNGATSARDRYQNLSGGGKYFPAATAGAQNDYLGRSYLYTSEPNRLLPSSNLTMSSSAGNFASPATQGLETPPFSSQETFYELYSGASQSEVVKPHIEAKIEKGFFLSSDSCWTCYRRNYFAVQCSYTLTPHLSNQPHVLMYNGEQKQVQAMAMALSARVDGTGGKVIELVQHTPKRDKGPQNSIKITKLCPTPPGGKLGHLPHADPHPHYGMFGIGSSGHIPAPYFPLQSQPDPDMQQSDPSNPHSNMPTTPTAHQHTFERIQFKSATANNGKRRAQQQYYHLIVELYADIRRPDSPQPKWVKIAERASSQVVVRGRSPSHYSNEGPNSASSRGAGAGTGGPGGYSHLGNMGYGMNLGGNRSLGGGYPNSLSGYRGNQYAMEPTPMHSHSVSSASSVVGGPVDTFGMENQSSLMLSSQATSDFMQTPTTGLSGLGLPPIYSNGHGKLEEKSYYIPNRIPQLEVGAHTTVY</sequence>
<evidence type="ECO:0000256" key="2">
    <source>
        <dbReference type="PROSITE-ProRule" id="PRU00850"/>
    </source>
</evidence>
<organism evidence="5 6">
    <name type="scientific">Verruconis gallopava</name>
    <dbReference type="NCBI Taxonomy" id="253628"/>
    <lineage>
        <taxon>Eukaryota</taxon>
        <taxon>Fungi</taxon>
        <taxon>Dikarya</taxon>
        <taxon>Ascomycota</taxon>
        <taxon>Pezizomycotina</taxon>
        <taxon>Dothideomycetes</taxon>
        <taxon>Pleosporomycetidae</taxon>
        <taxon>Venturiales</taxon>
        <taxon>Sympoventuriaceae</taxon>
        <taxon>Verruconis</taxon>
    </lineage>
</organism>
<dbReference type="GO" id="GO:0000228">
    <property type="term" value="C:nuclear chromosome"/>
    <property type="evidence" value="ECO:0007669"/>
    <property type="project" value="TreeGrafter"/>
</dbReference>
<dbReference type="InterPro" id="IPR037141">
    <property type="entry name" value="NDT80_DNA-bd_dom_sf"/>
</dbReference>
<protein>
    <recommendedName>
        <fullName evidence="4">NDT80 domain-containing protein</fullName>
    </recommendedName>
</protein>
<dbReference type="GO" id="GO:0003677">
    <property type="term" value="F:DNA binding"/>
    <property type="evidence" value="ECO:0007669"/>
    <property type="project" value="UniProtKB-KW"/>
</dbReference>
<evidence type="ECO:0000256" key="1">
    <source>
        <dbReference type="ARBA" id="ARBA00023125"/>
    </source>
</evidence>
<gene>
    <name evidence="5" type="ORF">PV09_03131</name>
</gene>
<evidence type="ECO:0000259" key="4">
    <source>
        <dbReference type="PROSITE" id="PS51517"/>
    </source>
</evidence>
<dbReference type="AlphaFoldDB" id="A0A0D2AHB0"/>
<feature type="region of interest" description="Disordered" evidence="3">
    <location>
        <begin position="1"/>
        <end position="39"/>
    </location>
</feature>
<dbReference type="Gene3D" id="2.60.40.1390">
    <property type="entry name" value="NDT80 DNA-binding domain"/>
    <property type="match status" value="1"/>
</dbReference>
<dbReference type="InterPro" id="IPR052605">
    <property type="entry name" value="Fungal_trans_regulator"/>
</dbReference>
<feature type="compositionally biased region" description="Low complexity" evidence="3">
    <location>
        <begin position="438"/>
        <end position="451"/>
    </location>
</feature>
<name>A0A0D2AHB0_9PEZI</name>
<dbReference type="EMBL" id="KN847536">
    <property type="protein sequence ID" value="KIW05941.1"/>
    <property type="molecule type" value="Genomic_DNA"/>
</dbReference>
<dbReference type="PROSITE" id="PS51517">
    <property type="entry name" value="NDT80"/>
    <property type="match status" value="1"/>
</dbReference>
<dbReference type="VEuPathDB" id="FungiDB:PV09_03131"/>
<dbReference type="GO" id="GO:0003700">
    <property type="term" value="F:DNA-binding transcription factor activity"/>
    <property type="evidence" value="ECO:0007669"/>
    <property type="project" value="UniProtKB-UniRule"/>
</dbReference>
<keyword evidence="1 2" id="KW-0238">DNA-binding</keyword>
<feature type="compositionally biased region" description="Polar residues" evidence="3">
    <location>
        <begin position="193"/>
        <end position="213"/>
    </location>
</feature>
<evidence type="ECO:0000313" key="5">
    <source>
        <dbReference type="EMBL" id="KIW05940.1"/>
    </source>
</evidence>
<dbReference type="InterPro" id="IPR008967">
    <property type="entry name" value="p53-like_TF_DNA-bd_sf"/>
</dbReference>
<feature type="region of interest" description="Disordered" evidence="3">
    <location>
        <begin position="521"/>
        <end position="551"/>
    </location>
</feature>
<dbReference type="EMBL" id="KN847536">
    <property type="protein sequence ID" value="KIW05940.1"/>
    <property type="molecule type" value="Genomic_DNA"/>
</dbReference>
<evidence type="ECO:0000313" key="6">
    <source>
        <dbReference type="Proteomes" id="UP000053259"/>
    </source>
</evidence>
<dbReference type="InterPro" id="IPR024061">
    <property type="entry name" value="NDT80_DNA-bd_dom"/>
</dbReference>
<keyword evidence="6" id="KW-1185">Reference proteome</keyword>
<feature type="domain" description="NDT80" evidence="4">
    <location>
        <begin position="247"/>
        <end position="535"/>
    </location>
</feature>
<reference evidence="5 6" key="1">
    <citation type="submission" date="2015-01" db="EMBL/GenBank/DDBJ databases">
        <title>The Genome Sequence of Ochroconis gallopava CBS43764.</title>
        <authorList>
            <consortium name="The Broad Institute Genomics Platform"/>
            <person name="Cuomo C."/>
            <person name="de Hoog S."/>
            <person name="Gorbushina A."/>
            <person name="Stielow B."/>
            <person name="Teixiera M."/>
            <person name="Abouelleil A."/>
            <person name="Chapman S.B."/>
            <person name="Priest M."/>
            <person name="Young S.K."/>
            <person name="Wortman J."/>
            <person name="Nusbaum C."/>
            <person name="Birren B."/>
        </authorList>
    </citation>
    <scope>NUCLEOTIDE SEQUENCE [LARGE SCALE GENOMIC DNA]</scope>
    <source>
        <strain evidence="5 6">CBS 43764</strain>
    </source>
</reference>
<dbReference type="GO" id="GO:0051321">
    <property type="term" value="P:meiotic cell cycle"/>
    <property type="evidence" value="ECO:0007669"/>
    <property type="project" value="TreeGrafter"/>
</dbReference>
<dbReference type="PANTHER" id="PTHR35144:SF2">
    <property type="entry name" value="MEIOSIS-SPECIFIC TRANSCRIPTION FACTOR NDT80"/>
    <property type="match status" value="1"/>
</dbReference>
<accession>A0A0D2AHB0</accession>
<feature type="region of interest" description="Disordered" evidence="3">
    <location>
        <begin position="431"/>
        <end position="462"/>
    </location>
</feature>
<feature type="region of interest" description="Disordered" evidence="3">
    <location>
        <begin position="74"/>
        <end position="140"/>
    </location>
</feature>
<evidence type="ECO:0000256" key="3">
    <source>
        <dbReference type="SAM" id="MobiDB-lite"/>
    </source>
</evidence>
<dbReference type="Proteomes" id="UP000053259">
    <property type="component" value="Unassembled WGS sequence"/>
</dbReference>
<feature type="compositionally biased region" description="Low complexity" evidence="3">
    <location>
        <begin position="119"/>
        <end position="137"/>
    </location>
</feature>
<dbReference type="GeneID" id="27311104"/>
<dbReference type="RefSeq" id="XP_016215809.1">
    <property type="nucleotide sequence ID" value="XM_016356286.1"/>
</dbReference>
<dbReference type="PANTHER" id="PTHR35144">
    <property type="entry name" value="MEIOSIS-SPECIFIC TRANSCRIPTION FACTOR NDT80"/>
    <property type="match status" value="1"/>
</dbReference>
<dbReference type="SUPFAM" id="SSF49417">
    <property type="entry name" value="p53-like transcription factors"/>
    <property type="match status" value="1"/>
</dbReference>
<proteinExistence type="predicted"/>
<dbReference type="OrthoDB" id="2288358at2759"/>
<feature type="compositionally biased region" description="Basic and acidic residues" evidence="3">
    <location>
        <begin position="83"/>
        <end position="92"/>
    </location>
</feature>
<feature type="DNA-binding region" description="NDT80" evidence="2">
    <location>
        <begin position="247"/>
        <end position="535"/>
    </location>
</feature>
<dbReference type="HOGENOM" id="CLU_026383_0_0_1"/>
<dbReference type="GO" id="GO:0045944">
    <property type="term" value="P:positive regulation of transcription by RNA polymerase II"/>
    <property type="evidence" value="ECO:0007669"/>
    <property type="project" value="TreeGrafter"/>
</dbReference>
<feature type="compositionally biased region" description="Polar residues" evidence="3">
    <location>
        <begin position="13"/>
        <end position="28"/>
    </location>
</feature>
<dbReference type="RefSeq" id="XP_016215810.1">
    <property type="nucleotide sequence ID" value="XM_016356287.1"/>
</dbReference>
<feature type="region of interest" description="Disordered" evidence="3">
    <location>
        <begin position="193"/>
        <end position="218"/>
    </location>
</feature>